<reference evidence="1 2" key="1">
    <citation type="submission" date="2023-02" db="EMBL/GenBank/DDBJ databases">
        <title>Host association and intracellularity evolved multiple times independently in the Rickettsiales.</title>
        <authorList>
            <person name="Castelli M."/>
            <person name="Nardi T."/>
            <person name="Gammuto L."/>
            <person name="Bellinzona G."/>
            <person name="Sabaneyeva E."/>
            <person name="Potekhin A."/>
            <person name="Serra V."/>
            <person name="Petroni G."/>
            <person name="Sassera D."/>
        </authorList>
    </citation>
    <scope>NUCLEOTIDE SEQUENCE [LARGE SCALE GENOMIC DNA]</scope>
    <source>
        <strain evidence="1 2">BOD18</strain>
    </source>
</reference>
<sequence>MVWRKIRRVATNTASDFGLSGQCAENFSMCFEKILKEELLNIYDGLKSHNFDSLRIFQSIGINEEVKNKYELRRNSLEVF</sequence>
<accession>A0ABU5L783</accession>
<evidence type="ECO:0000313" key="1">
    <source>
        <dbReference type="EMBL" id="MDZ5761989.1"/>
    </source>
</evidence>
<comment type="caution">
    <text evidence="1">The sequence shown here is derived from an EMBL/GenBank/DDBJ whole genome shotgun (WGS) entry which is preliminary data.</text>
</comment>
<keyword evidence="2" id="KW-1185">Reference proteome</keyword>
<organism evidence="1 2">
    <name type="scientific">Candidatus Cyrtobacter comes</name>
    <dbReference type="NCBI Taxonomy" id="675776"/>
    <lineage>
        <taxon>Bacteria</taxon>
        <taxon>Pseudomonadati</taxon>
        <taxon>Pseudomonadota</taxon>
        <taxon>Alphaproteobacteria</taxon>
        <taxon>Rickettsiales</taxon>
        <taxon>Candidatus Midichloriaceae</taxon>
        <taxon>Candidatus Cyrtobacter</taxon>
    </lineage>
</organism>
<protein>
    <submittedName>
        <fullName evidence="1">Uncharacterized protein</fullName>
    </submittedName>
</protein>
<dbReference type="EMBL" id="JARGYT010000014">
    <property type="protein sequence ID" value="MDZ5761989.1"/>
    <property type="molecule type" value="Genomic_DNA"/>
</dbReference>
<evidence type="ECO:0000313" key="2">
    <source>
        <dbReference type="Proteomes" id="UP001293791"/>
    </source>
</evidence>
<proteinExistence type="predicted"/>
<dbReference type="Proteomes" id="UP001293791">
    <property type="component" value="Unassembled WGS sequence"/>
</dbReference>
<gene>
    <name evidence="1" type="ORF">Cyrtocomes_00354</name>
</gene>
<name>A0ABU5L783_9RICK</name>